<feature type="transmembrane region" description="Helical" evidence="7">
    <location>
        <begin position="309"/>
        <end position="331"/>
    </location>
</feature>
<comment type="subcellular location">
    <subcellularLocation>
        <location evidence="1 7">Cell membrane</location>
        <topology evidence="1 7">Multi-pass membrane protein</topology>
    </subcellularLocation>
</comment>
<evidence type="ECO:0000313" key="10">
    <source>
        <dbReference type="Proteomes" id="UP001626628"/>
    </source>
</evidence>
<keyword evidence="4 7" id="KW-0812">Transmembrane</keyword>
<evidence type="ECO:0000256" key="1">
    <source>
        <dbReference type="ARBA" id="ARBA00004651"/>
    </source>
</evidence>
<keyword evidence="6 7" id="KW-0472">Membrane</keyword>
<dbReference type="Pfam" id="PF00528">
    <property type="entry name" value="BPD_transp_1"/>
    <property type="match status" value="1"/>
</dbReference>
<dbReference type="Proteomes" id="UP001626628">
    <property type="component" value="Chromosome"/>
</dbReference>
<dbReference type="RefSeq" id="WP_399146012.1">
    <property type="nucleotide sequence ID" value="NZ_CP147982.1"/>
</dbReference>
<keyword evidence="2 7" id="KW-0813">Transport</keyword>
<dbReference type="CDD" id="cd06261">
    <property type="entry name" value="TM_PBP2"/>
    <property type="match status" value="1"/>
</dbReference>
<feature type="transmembrane region" description="Helical" evidence="7">
    <location>
        <begin position="259"/>
        <end position="289"/>
    </location>
</feature>
<comment type="similarity">
    <text evidence="7">Belongs to the binding-protein-dependent transport system permease family.</text>
</comment>
<evidence type="ECO:0000256" key="5">
    <source>
        <dbReference type="ARBA" id="ARBA00022989"/>
    </source>
</evidence>
<evidence type="ECO:0000313" key="9">
    <source>
        <dbReference type="EMBL" id="WXK78128.1"/>
    </source>
</evidence>
<protein>
    <submittedName>
        <fullName evidence="9">ABC transporter permease</fullName>
    </submittedName>
</protein>
<evidence type="ECO:0000256" key="2">
    <source>
        <dbReference type="ARBA" id="ARBA00022448"/>
    </source>
</evidence>
<keyword evidence="5 7" id="KW-1133">Transmembrane helix</keyword>
<name>A0ABZ2QPW4_9ACTN</name>
<feature type="transmembrane region" description="Helical" evidence="7">
    <location>
        <begin position="128"/>
        <end position="151"/>
    </location>
</feature>
<dbReference type="SUPFAM" id="SSF161098">
    <property type="entry name" value="MetI-like"/>
    <property type="match status" value="1"/>
</dbReference>
<accession>A0ABZ2QPW4</accession>
<organism evidence="9 10">
    <name type="scientific">Streptomyces sirii</name>
    <dbReference type="NCBI Taxonomy" id="3127701"/>
    <lineage>
        <taxon>Bacteria</taxon>
        <taxon>Bacillati</taxon>
        <taxon>Actinomycetota</taxon>
        <taxon>Actinomycetes</taxon>
        <taxon>Kitasatosporales</taxon>
        <taxon>Streptomycetaceae</taxon>
        <taxon>Streptomyces</taxon>
    </lineage>
</organism>
<dbReference type="InterPro" id="IPR000515">
    <property type="entry name" value="MetI-like"/>
</dbReference>
<feature type="transmembrane region" description="Helical" evidence="7">
    <location>
        <begin position="204"/>
        <end position="223"/>
    </location>
</feature>
<dbReference type="InterPro" id="IPR035906">
    <property type="entry name" value="MetI-like_sf"/>
</dbReference>
<feature type="transmembrane region" description="Helical" evidence="7">
    <location>
        <begin position="163"/>
        <end position="192"/>
    </location>
</feature>
<dbReference type="PANTHER" id="PTHR43163">
    <property type="entry name" value="DIPEPTIDE TRANSPORT SYSTEM PERMEASE PROTEIN DPPB-RELATED"/>
    <property type="match status" value="1"/>
</dbReference>
<sequence>MAGPLSGTASGPAGGPTILRPARPALSAALRAGGLLVVPARRLLLLTVLLAAVFAAVELLPGDAATATAERGESAADLAQRRHLLGLDRPLAARFADWMTGLPTGDLGTSAHGETVADLLARPFPNTLLLGGLALLVTLAVSLGLGCLASLKPGGTADRAVSATATGILALPEFVVAVALVLVFALTAGWLPAVTLTGADGAPASWRMLVLPVLALSIPQIGWNTRIVRAALADEAKAPHMETAVLDGLPRHRIFIHHLLPGALPTIAAGIATSTGMLLGGAVVVETIFNYPGIGGVLAGAVTDRDSPVVAGVVAVTGAVITGVLLLADLVRAWASGGRV</sequence>
<evidence type="ECO:0000256" key="4">
    <source>
        <dbReference type="ARBA" id="ARBA00022692"/>
    </source>
</evidence>
<gene>
    <name evidence="9" type="ORF">WAB15_20165</name>
</gene>
<evidence type="ECO:0000259" key="8">
    <source>
        <dbReference type="PROSITE" id="PS50928"/>
    </source>
</evidence>
<proteinExistence type="inferred from homology"/>
<dbReference type="PROSITE" id="PS50928">
    <property type="entry name" value="ABC_TM1"/>
    <property type="match status" value="1"/>
</dbReference>
<keyword evidence="10" id="KW-1185">Reference proteome</keyword>
<keyword evidence="3" id="KW-1003">Cell membrane</keyword>
<evidence type="ECO:0000256" key="7">
    <source>
        <dbReference type="RuleBase" id="RU363032"/>
    </source>
</evidence>
<dbReference type="Gene3D" id="1.10.3720.10">
    <property type="entry name" value="MetI-like"/>
    <property type="match status" value="1"/>
</dbReference>
<dbReference type="EMBL" id="CP147982">
    <property type="protein sequence ID" value="WXK78128.1"/>
    <property type="molecule type" value="Genomic_DNA"/>
</dbReference>
<evidence type="ECO:0000256" key="3">
    <source>
        <dbReference type="ARBA" id="ARBA00022475"/>
    </source>
</evidence>
<evidence type="ECO:0000256" key="6">
    <source>
        <dbReference type="ARBA" id="ARBA00023136"/>
    </source>
</evidence>
<dbReference type="PANTHER" id="PTHR43163:SF3">
    <property type="entry name" value="PEPTIDE ABC TRANSPORTER PERMEASE PROTEIN"/>
    <property type="match status" value="1"/>
</dbReference>
<reference evidence="9 10" key="1">
    <citation type="submission" date="2024-03" db="EMBL/GenBank/DDBJ databases">
        <title>The complete genome of Streptomyces sirii sp.nov.</title>
        <authorList>
            <person name="Zakalyukina Y.V."/>
            <person name="Belik A.R."/>
            <person name="Biryukov M.V."/>
            <person name="Baturina O.A."/>
            <person name="Kabilov M.R."/>
        </authorList>
    </citation>
    <scope>NUCLEOTIDE SEQUENCE [LARGE SCALE GENOMIC DNA]</scope>
    <source>
        <strain evidence="9 10">BP-8</strain>
    </source>
</reference>
<feature type="domain" description="ABC transmembrane type-1" evidence="8">
    <location>
        <begin position="124"/>
        <end position="332"/>
    </location>
</feature>